<feature type="domain" description="Major facilitator superfamily (MFS) profile" evidence="7">
    <location>
        <begin position="6"/>
        <end position="394"/>
    </location>
</feature>
<feature type="transmembrane region" description="Helical" evidence="6">
    <location>
        <begin position="212"/>
        <end position="237"/>
    </location>
</feature>
<feature type="transmembrane region" description="Helical" evidence="6">
    <location>
        <begin position="368"/>
        <end position="390"/>
    </location>
</feature>
<dbReference type="PROSITE" id="PS50850">
    <property type="entry name" value="MFS"/>
    <property type="match status" value="1"/>
</dbReference>
<evidence type="ECO:0000313" key="8">
    <source>
        <dbReference type="EMBL" id="KAK8895365.1"/>
    </source>
</evidence>
<feature type="transmembrane region" description="Helical" evidence="6">
    <location>
        <begin position="340"/>
        <end position="362"/>
    </location>
</feature>
<accession>A0ABR2KW96</accession>
<feature type="transmembrane region" description="Helical" evidence="6">
    <location>
        <begin position="300"/>
        <end position="328"/>
    </location>
</feature>
<evidence type="ECO:0000259" key="7">
    <source>
        <dbReference type="PROSITE" id="PS50850"/>
    </source>
</evidence>
<dbReference type="PANTHER" id="PTHR48021:SF1">
    <property type="entry name" value="GH07001P-RELATED"/>
    <property type="match status" value="1"/>
</dbReference>
<feature type="transmembrane region" description="Helical" evidence="6">
    <location>
        <begin position="113"/>
        <end position="131"/>
    </location>
</feature>
<evidence type="ECO:0000256" key="4">
    <source>
        <dbReference type="ARBA" id="ARBA00023136"/>
    </source>
</evidence>
<gene>
    <name evidence="8" type="ORF">M9Y10_023828</name>
</gene>
<feature type="transmembrane region" description="Helical" evidence="6">
    <location>
        <begin position="143"/>
        <end position="162"/>
    </location>
</feature>
<evidence type="ECO:0000256" key="1">
    <source>
        <dbReference type="ARBA" id="ARBA00004141"/>
    </source>
</evidence>
<feature type="transmembrane region" description="Helical" evidence="6">
    <location>
        <begin position="168"/>
        <end position="185"/>
    </location>
</feature>
<sequence>MEICNINLAYALVLMIGSIDFGLIGVYTSSIGDQVRGLYNLTDTNIKWVLYSSIPFLSAIIGCYITKITISKFNGSRKKTVFVIDCIAVVAWLLNCLTKVSIIAGIITRALCGLPLGAFIVICPMYLVEIAPSGYSGVFGSMNQFGVVFGNILCSILGPYLTYNELNYVGAATSALQGILIWFIIESPDAKQGNIDEKPTIAVFKPKYAKGLIVGITLMFITQFGGISGILTNISIIMSEAGLDLNPNFQSAIAIAAQFISISINFLTVERLGRRIVWIISSAICGLGFLLLALNEKFKWSNVLPVVCIFIYFLGSGYGINSICWFIVSEMFDADIRSAANSVCVIANWVFSFIMVMVFPSMKKTMKMFGVSIFFLAVCIFSIIFGYFMITEPKKDGESTDEDTDGKEEKYKYTTDDSEL</sequence>
<evidence type="ECO:0000313" key="9">
    <source>
        <dbReference type="Proteomes" id="UP001470230"/>
    </source>
</evidence>
<proteinExistence type="predicted"/>
<dbReference type="Pfam" id="PF00083">
    <property type="entry name" value="Sugar_tr"/>
    <property type="match status" value="2"/>
</dbReference>
<dbReference type="InterPro" id="IPR003663">
    <property type="entry name" value="Sugar/inositol_transpt"/>
</dbReference>
<keyword evidence="9" id="KW-1185">Reference proteome</keyword>
<dbReference type="InterPro" id="IPR036259">
    <property type="entry name" value="MFS_trans_sf"/>
</dbReference>
<organism evidence="8 9">
    <name type="scientific">Tritrichomonas musculus</name>
    <dbReference type="NCBI Taxonomy" id="1915356"/>
    <lineage>
        <taxon>Eukaryota</taxon>
        <taxon>Metamonada</taxon>
        <taxon>Parabasalia</taxon>
        <taxon>Tritrichomonadida</taxon>
        <taxon>Tritrichomonadidae</taxon>
        <taxon>Tritrichomonas</taxon>
    </lineage>
</organism>
<dbReference type="PRINTS" id="PR00171">
    <property type="entry name" value="SUGRTRNSPORT"/>
</dbReference>
<evidence type="ECO:0000256" key="5">
    <source>
        <dbReference type="SAM" id="MobiDB-lite"/>
    </source>
</evidence>
<feature type="region of interest" description="Disordered" evidence="5">
    <location>
        <begin position="394"/>
        <end position="420"/>
    </location>
</feature>
<feature type="transmembrane region" description="Helical" evidence="6">
    <location>
        <begin position="276"/>
        <end position="294"/>
    </location>
</feature>
<feature type="transmembrane region" description="Helical" evidence="6">
    <location>
        <begin position="48"/>
        <end position="70"/>
    </location>
</feature>
<dbReference type="PANTHER" id="PTHR48021">
    <property type="match status" value="1"/>
</dbReference>
<feature type="transmembrane region" description="Helical" evidence="6">
    <location>
        <begin position="7"/>
        <end position="28"/>
    </location>
</feature>
<dbReference type="InterPro" id="IPR050549">
    <property type="entry name" value="MFS_Trehalose_Transporter"/>
</dbReference>
<dbReference type="InterPro" id="IPR020846">
    <property type="entry name" value="MFS_dom"/>
</dbReference>
<name>A0ABR2KW96_9EUKA</name>
<evidence type="ECO:0000256" key="6">
    <source>
        <dbReference type="SAM" id="Phobius"/>
    </source>
</evidence>
<dbReference type="Proteomes" id="UP001470230">
    <property type="component" value="Unassembled WGS sequence"/>
</dbReference>
<dbReference type="Gene3D" id="1.20.1250.20">
    <property type="entry name" value="MFS general substrate transporter like domains"/>
    <property type="match status" value="2"/>
</dbReference>
<dbReference type="SUPFAM" id="SSF103473">
    <property type="entry name" value="MFS general substrate transporter"/>
    <property type="match status" value="1"/>
</dbReference>
<keyword evidence="4 6" id="KW-0472">Membrane</keyword>
<evidence type="ECO:0000256" key="2">
    <source>
        <dbReference type="ARBA" id="ARBA00022692"/>
    </source>
</evidence>
<feature type="compositionally biased region" description="Basic and acidic residues" evidence="5">
    <location>
        <begin position="407"/>
        <end position="420"/>
    </location>
</feature>
<comment type="subcellular location">
    <subcellularLocation>
        <location evidence="1">Membrane</location>
        <topology evidence="1">Multi-pass membrane protein</topology>
    </subcellularLocation>
</comment>
<protein>
    <submittedName>
        <fullName evidence="8">Glucose import</fullName>
    </submittedName>
</protein>
<reference evidence="8 9" key="1">
    <citation type="submission" date="2024-04" db="EMBL/GenBank/DDBJ databases">
        <title>Tritrichomonas musculus Genome.</title>
        <authorList>
            <person name="Alves-Ferreira E."/>
            <person name="Grigg M."/>
            <person name="Lorenzi H."/>
            <person name="Galac M."/>
        </authorList>
    </citation>
    <scope>NUCLEOTIDE SEQUENCE [LARGE SCALE GENOMIC DNA]</scope>
    <source>
        <strain evidence="8 9">EAF2021</strain>
    </source>
</reference>
<dbReference type="EMBL" id="JAPFFF010000003">
    <property type="protein sequence ID" value="KAK8895365.1"/>
    <property type="molecule type" value="Genomic_DNA"/>
</dbReference>
<evidence type="ECO:0000256" key="3">
    <source>
        <dbReference type="ARBA" id="ARBA00022989"/>
    </source>
</evidence>
<keyword evidence="3 6" id="KW-1133">Transmembrane helix</keyword>
<feature type="transmembrane region" description="Helical" evidence="6">
    <location>
        <begin position="249"/>
        <end position="269"/>
    </location>
</feature>
<keyword evidence="2 6" id="KW-0812">Transmembrane</keyword>
<feature type="transmembrane region" description="Helical" evidence="6">
    <location>
        <begin position="82"/>
        <end position="107"/>
    </location>
</feature>
<comment type="caution">
    <text evidence="8">The sequence shown here is derived from an EMBL/GenBank/DDBJ whole genome shotgun (WGS) entry which is preliminary data.</text>
</comment>
<dbReference type="InterPro" id="IPR005828">
    <property type="entry name" value="MFS_sugar_transport-like"/>
</dbReference>